<evidence type="ECO:0000313" key="2">
    <source>
        <dbReference type="Proteomes" id="UP000305067"/>
    </source>
</evidence>
<name>A0A5C3QAL7_9AGAR</name>
<keyword evidence="2" id="KW-1185">Reference proteome</keyword>
<dbReference type="AlphaFoldDB" id="A0A5C3QAL7"/>
<reference evidence="1 2" key="1">
    <citation type="journal article" date="2019" name="Nat. Ecol. Evol.">
        <title>Megaphylogeny resolves global patterns of mushroom evolution.</title>
        <authorList>
            <person name="Varga T."/>
            <person name="Krizsan K."/>
            <person name="Foldi C."/>
            <person name="Dima B."/>
            <person name="Sanchez-Garcia M."/>
            <person name="Sanchez-Ramirez S."/>
            <person name="Szollosi G.J."/>
            <person name="Szarkandi J.G."/>
            <person name="Papp V."/>
            <person name="Albert L."/>
            <person name="Andreopoulos W."/>
            <person name="Angelini C."/>
            <person name="Antonin V."/>
            <person name="Barry K.W."/>
            <person name="Bougher N.L."/>
            <person name="Buchanan P."/>
            <person name="Buyck B."/>
            <person name="Bense V."/>
            <person name="Catcheside P."/>
            <person name="Chovatia M."/>
            <person name="Cooper J."/>
            <person name="Damon W."/>
            <person name="Desjardin D."/>
            <person name="Finy P."/>
            <person name="Geml J."/>
            <person name="Haridas S."/>
            <person name="Hughes K."/>
            <person name="Justo A."/>
            <person name="Karasinski D."/>
            <person name="Kautmanova I."/>
            <person name="Kiss B."/>
            <person name="Kocsube S."/>
            <person name="Kotiranta H."/>
            <person name="LaButti K.M."/>
            <person name="Lechner B.E."/>
            <person name="Liimatainen K."/>
            <person name="Lipzen A."/>
            <person name="Lukacs Z."/>
            <person name="Mihaltcheva S."/>
            <person name="Morgado L.N."/>
            <person name="Niskanen T."/>
            <person name="Noordeloos M.E."/>
            <person name="Ohm R.A."/>
            <person name="Ortiz-Santana B."/>
            <person name="Ovrebo C."/>
            <person name="Racz N."/>
            <person name="Riley R."/>
            <person name="Savchenko A."/>
            <person name="Shiryaev A."/>
            <person name="Soop K."/>
            <person name="Spirin V."/>
            <person name="Szebenyi C."/>
            <person name="Tomsovsky M."/>
            <person name="Tulloss R.E."/>
            <person name="Uehling J."/>
            <person name="Grigoriev I.V."/>
            <person name="Vagvolgyi C."/>
            <person name="Papp T."/>
            <person name="Martin F.M."/>
            <person name="Miettinen O."/>
            <person name="Hibbett D.S."/>
            <person name="Nagy L.G."/>
        </authorList>
    </citation>
    <scope>NUCLEOTIDE SEQUENCE [LARGE SCALE GENOMIC DNA]</scope>
    <source>
        <strain evidence="1 2">CBS 309.79</strain>
    </source>
</reference>
<dbReference type="Proteomes" id="UP000305067">
    <property type="component" value="Unassembled WGS sequence"/>
</dbReference>
<evidence type="ECO:0000313" key="1">
    <source>
        <dbReference type="EMBL" id="TFK95513.1"/>
    </source>
</evidence>
<dbReference type="EMBL" id="ML178882">
    <property type="protein sequence ID" value="TFK95513.1"/>
    <property type="molecule type" value="Genomic_DNA"/>
</dbReference>
<accession>A0A5C3QAL7</accession>
<sequence>MPGSIPKFPLRCLVGILKLSTKYQIDHLRFHSLRLFHTITGHITLAEFDEKSARSGEISARVCYPLHDNAMPCSFFLPFTT</sequence>
<protein>
    <submittedName>
        <fullName evidence="1">Uncharacterized protein</fullName>
    </submittedName>
</protein>
<proteinExistence type="predicted"/>
<organism evidence="1 2">
    <name type="scientific">Pterulicium gracile</name>
    <dbReference type="NCBI Taxonomy" id="1884261"/>
    <lineage>
        <taxon>Eukaryota</taxon>
        <taxon>Fungi</taxon>
        <taxon>Dikarya</taxon>
        <taxon>Basidiomycota</taxon>
        <taxon>Agaricomycotina</taxon>
        <taxon>Agaricomycetes</taxon>
        <taxon>Agaricomycetidae</taxon>
        <taxon>Agaricales</taxon>
        <taxon>Pleurotineae</taxon>
        <taxon>Pterulaceae</taxon>
        <taxon>Pterulicium</taxon>
    </lineage>
</organism>
<gene>
    <name evidence="1" type="ORF">BDV98DRAFT_378679</name>
</gene>